<sequence length="441" mass="50642">MYGEHTTFGPTIMWDNFLKHEGDYEFPSEIRTPNETGENFHQFDQFSVYGFSSKTTFDVPTALSCFDPSGSLSRGSSTSTYGVFEPNKHFSEENNMGMMETNWRNGIFNYPRKQTHEVIEQDQSLKLLNFYNSRPTNFGTVAVIPDENSCVTGDHDYSKKPAYGKTSVSMKRTGKGHKKSNVARGQWTSDEDRVLVHLVERHGVRRWSYIAQMLKGRIGKQCRERWHNHLRPNIKKETWSEEEDKILIQAHIEIGNKWAEIAKKLPGRTENSIKNHWNATKRKQFSKRRCRSRKSSSLLQDYIMSLNLNSNSTETVSKQNTFTVTPLNTYFAGNNTMIIPQPISQVGEKMDFSDGLRAIPSYEFNEATDFCFDDKMLSDQSCSFESLFDDMPSGSAVDEVSIAMKMPVLDAVPQQMQYEVKREMDLMELFSQANASRIPCL</sequence>
<dbReference type="EMBL" id="JACGCM010001275">
    <property type="protein sequence ID" value="KAF6157411.1"/>
    <property type="molecule type" value="Genomic_DNA"/>
</dbReference>
<reference evidence="7 8" key="1">
    <citation type="journal article" date="2020" name="IScience">
        <title>Genome Sequencing of the Endangered Kingdonia uniflora (Circaeasteraceae, Ranunculales) Reveals Potential Mechanisms of Evolutionary Specialization.</title>
        <authorList>
            <person name="Sun Y."/>
            <person name="Deng T."/>
            <person name="Zhang A."/>
            <person name="Moore M.J."/>
            <person name="Landis J.B."/>
            <person name="Lin N."/>
            <person name="Zhang H."/>
            <person name="Zhang X."/>
            <person name="Huang J."/>
            <person name="Zhang X."/>
            <person name="Sun H."/>
            <person name="Wang H."/>
        </authorList>
    </citation>
    <scope>NUCLEOTIDE SEQUENCE [LARGE SCALE GENOMIC DNA]</scope>
    <source>
        <strain evidence="7">TB1705</strain>
        <tissue evidence="7">Leaf</tissue>
    </source>
</reference>
<dbReference type="OrthoDB" id="2143914at2759"/>
<dbReference type="InterPro" id="IPR009057">
    <property type="entry name" value="Homeodomain-like_sf"/>
</dbReference>
<evidence type="ECO:0000259" key="5">
    <source>
        <dbReference type="PROSITE" id="PS50090"/>
    </source>
</evidence>
<dbReference type="GO" id="GO:0000981">
    <property type="term" value="F:DNA-binding transcription factor activity, RNA polymerase II-specific"/>
    <property type="evidence" value="ECO:0007669"/>
    <property type="project" value="TreeGrafter"/>
</dbReference>
<evidence type="ECO:0000313" key="8">
    <source>
        <dbReference type="Proteomes" id="UP000541444"/>
    </source>
</evidence>
<gene>
    <name evidence="7" type="ORF">GIB67_004349</name>
</gene>
<comment type="subcellular location">
    <subcellularLocation>
        <location evidence="1">Nucleus</location>
    </subcellularLocation>
</comment>
<proteinExistence type="predicted"/>
<keyword evidence="8" id="KW-1185">Reference proteome</keyword>
<dbReference type="GO" id="GO:0000978">
    <property type="term" value="F:RNA polymerase II cis-regulatory region sequence-specific DNA binding"/>
    <property type="evidence" value="ECO:0007669"/>
    <property type="project" value="TreeGrafter"/>
</dbReference>
<dbReference type="PROSITE" id="PS50090">
    <property type="entry name" value="MYB_LIKE"/>
    <property type="match status" value="2"/>
</dbReference>
<feature type="compositionally biased region" description="Basic residues" evidence="4">
    <location>
        <begin position="172"/>
        <end position="181"/>
    </location>
</feature>
<dbReference type="InterPro" id="IPR001005">
    <property type="entry name" value="SANT/Myb"/>
</dbReference>
<dbReference type="FunFam" id="1.10.10.60:FF:000381">
    <property type="entry name" value="Transcription factor MYB119"/>
    <property type="match status" value="1"/>
</dbReference>
<feature type="domain" description="Myb-like" evidence="5">
    <location>
        <begin position="231"/>
        <end position="281"/>
    </location>
</feature>
<evidence type="ECO:0000256" key="4">
    <source>
        <dbReference type="SAM" id="MobiDB-lite"/>
    </source>
</evidence>
<feature type="region of interest" description="Disordered" evidence="4">
    <location>
        <begin position="162"/>
        <end position="185"/>
    </location>
</feature>
<dbReference type="PROSITE" id="PS51294">
    <property type="entry name" value="HTH_MYB"/>
    <property type="match status" value="2"/>
</dbReference>
<feature type="domain" description="Myb-like" evidence="5">
    <location>
        <begin position="179"/>
        <end position="230"/>
    </location>
</feature>
<dbReference type="Pfam" id="PF00249">
    <property type="entry name" value="Myb_DNA-binding"/>
    <property type="match status" value="2"/>
</dbReference>
<dbReference type="AlphaFoldDB" id="A0A7J7MR85"/>
<name>A0A7J7MR85_9MAGN</name>
<comment type="caution">
    <text evidence="7">The sequence shown here is derived from an EMBL/GenBank/DDBJ whole genome shotgun (WGS) entry which is preliminary data.</text>
</comment>
<dbReference type="GO" id="GO:0005634">
    <property type="term" value="C:nucleus"/>
    <property type="evidence" value="ECO:0007669"/>
    <property type="project" value="UniProtKB-SubCell"/>
</dbReference>
<dbReference type="PANTHER" id="PTHR45614:SF285">
    <property type="entry name" value="TRANSCRIPTION FACTOR MYB98"/>
    <property type="match status" value="1"/>
</dbReference>
<dbReference type="SUPFAM" id="SSF46689">
    <property type="entry name" value="Homeodomain-like"/>
    <property type="match status" value="1"/>
</dbReference>
<evidence type="ECO:0000256" key="2">
    <source>
        <dbReference type="ARBA" id="ARBA00022737"/>
    </source>
</evidence>
<feature type="domain" description="HTH myb-type" evidence="6">
    <location>
        <begin position="235"/>
        <end position="285"/>
    </location>
</feature>
<protein>
    <submittedName>
        <fullName evidence="7">Uncharacterized protein</fullName>
    </submittedName>
</protein>
<evidence type="ECO:0000256" key="1">
    <source>
        <dbReference type="ARBA" id="ARBA00004123"/>
    </source>
</evidence>
<dbReference type="InterPro" id="IPR050560">
    <property type="entry name" value="MYB_TF"/>
</dbReference>
<dbReference type="PANTHER" id="PTHR45614">
    <property type="entry name" value="MYB PROTEIN-RELATED"/>
    <property type="match status" value="1"/>
</dbReference>
<feature type="domain" description="HTH myb-type" evidence="6">
    <location>
        <begin position="179"/>
        <end position="234"/>
    </location>
</feature>
<dbReference type="CDD" id="cd00167">
    <property type="entry name" value="SANT"/>
    <property type="match status" value="2"/>
</dbReference>
<evidence type="ECO:0000256" key="3">
    <source>
        <dbReference type="ARBA" id="ARBA00023125"/>
    </source>
</evidence>
<accession>A0A7J7MR85</accession>
<dbReference type="SMART" id="SM00717">
    <property type="entry name" value="SANT"/>
    <property type="match status" value="2"/>
</dbReference>
<keyword evidence="2" id="KW-0677">Repeat</keyword>
<dbReference type="InterPro" id="IPR017930">
    <property type="entry name" value="Myb_dom"/>
</dbReference>
<dbReference type="Gene3D" id="1.10.10.60">
    <property type="entry name" value="Homeodomain-like"/>
    <property type="match status" value="2"/>
</dbReference>
<dbReference type="FunFam" id="1.10.10.60:FF:000010">
    <property type="entry name" value="Transcriptional activator Myb isoform A"/>
    <property type="match status" value="1"/>
</dbReference>
<evidence type="ECO:0000259" key="6">
    <source>
        <dbReference type="PROSITE" id="PS51294"/>
    </source>
</evidence>
<keyword evidence="3" id="KW-0238">DNA-binding</keyword>
<dbReference type="Proteomes" id="UP000541444">
    <property type="component" value="Unassembled WGS sequence"/>
</dbReference>
<organism evidence="7 8">
    <name type="scientific">Kingdonia uniflora</name>
    <dbReference type="NCBI Taxonomy" id="39325"/>
    <lineage>
        <taxon>Eukaryota</taxon>
        <taxon>Viridiplantae</taxon>
        <taxon>Streptophyta</taxon>
        <taxon>Embryophyta</taxon>
        <taxon>Tracheophyta</taxon>
        <taxon>Spermatophyta</taxon>
        <taxon>Magnoliopsida</taxon>
        <taxon>Ranunculales</taxon>
        <taxon>Circaeasteraceae</taxon>
        <taxon>Kingdonia</taxon>
    </lineage>
</organism>
<evidence type="ECO:0000313" key="7">
    <source>
        <dbReference type="EMBL" id="KAF6157411.1"/>
    </source>
</evidence>